<keyword evidence="2" id="KW-1185">Reference proteome</keyword>
<protein>
    <submittedName>
        <fullName evidence="1">Uncharacterized protein</fullName>
    </submittedName>
</protein>
<dbReference type="EMBL" id="DUZY01000001">
    <property type="protein sequence ID" value="DAD18994.1"/>
    <property type="molecule type" value="Genomic_DNA"/>
</dbReference>
<evidence type="ECO:0000313" key="2">
    <source>
        <dbReference type="Proteomes" id="UP000607653"/>
    </source>
</evidence>
<reference evidence="1 2" key="1">
    <citation type="journal article" date="2020" name="Mol. Biol. Evol.">
        <title>Distinct Expression and Methylation Patterns for Genes with Different Fates following a Single Whole-Genome Duplication in Flowering Plants.</title>
        <authorList>
            <person name="Shi T."/>
            <person name="Rahmani R.S."/>
            <person name="Gugger P.F."/>
            <person name="Wang M."/>
            <person name="Li H."/>
            <person name="Zhang Y."/>
            <person name="Li Z."/>
            <person name="Wang Q."/>
            <person name="Van de Peer Y."/>
            <person name="Marchal K."/>
            <person name="Chen J."/>
        </authorList>
    </citation>
    <scope>NUCLEOTIDE SEQUENCE [LARGE SCALE GENOMIC DNA]</scope>
    <source>
        <tissue evidence="1">Leaf</tissue>
    </source>
</reference>
<accession>A0A822XC58</accession>
<organism evidence="1 2">
    <name type="scientific">Nelumbo nucifera</name>
    <name type="common">Sacred lotus</name>
    <dbReference type="NCBI Taxonomy" id="4432"/>
    <lineage>
        <taxon>Eukaryota</taxon>
        <taxon>Viridiplantae</taxon>
        <taxon>Streptophyta</taxon>
        <taxon>Embryophyta</taxon>
        <taxon>Tracheophyta</taxon>
        <taxon>Spermatophyta</taxon>
        <taxon>Magnoliopsida</taxon>
        <taxon>Proteales</taxon>
        <taxon>Nelumbonaceae</taxon>
        <taxon>Nelumbo</taxon>
    </lineage>
</organism>
<evidence type="ECO:0000313" key="1">
    <source>
        <dbReference type="EMBL" id="DAD18994.1"/>
    </source>
</evidence>
<sequence length="52" mass="6061">MDFSRIAINNPYQCHRRHITYVHGVGVSCLQQKPICINDLHNRTCQISHIDN</sequence>
<dbReference type="PROSITE" id="PS51257">
    <property type="entry name" value="PROKAR_LIPOPROTEIN"/>
    <property type="match status" value="1"/>
</dbReference>
<comment type="caution">
    <text evidence="1">The sequence shown here is derived from an EMBL/GenBank/DDBJ whole genome shotgun (WGS) entry which is preliminary data.</text>
</comment>
<name>A0A822XC58_NELNU</name>
<gene>
    <name evidence="1" type="ORF">HUJ06_020457</name>
</gene>
<dbReference type="AlphaFoldDB" id="A0A822XC58"/>
<proteinExistence type="predicted"/>
<dbReference type="Proteomes" id="UP000607653">
    <property type="component" value="Unassembled WGS sequence"/>
</dbReference>